<evidence type="ECO:0000313" key="1">
    <source>
        <dbReference type="EMBL" id="EGD72956.1"/>
    </source>
</evidence>
<reference evidence="1" key="1">
    <citation type="submission" date="2009-08" db="EMBL/GenBank/DDBJ databases">
        <title>Annotation of Salpingoeca rosetta.</title>
        <authorList>
            <consortium name="The Broad Institute Genome Sequencing Platform"/>
            <person name="Russ C."/>
            <person name="Cuomo C."/>
            <person name="Burger G."/>
            <person name="Gray M.W."/>
            <person name="Holland P.W.H."/>
            <person name="King N."/>
            <person name="Lang F.B.F."/>
            <person name="Roger A.J."/>
            <person name="Ruiz-Trillo I."/>
            <person name="Young S.K."/>
            <person name="Zeng Q."/>
            <person name="Gargeya S."/>
            <person name="Alvarado L."/>
            <person name="Berlin A."/>
            <person name="Chapman S.B."/>
            <person name="Chen Z."/>
            <person name="Freedman E."/>
            <person name="Gellesch M."/>
            <person name="Goldberg J."/>
            <person name="Griggs A."/>
            <person name="Gujja S."/>
            <person name="Heilman E."/>
            <person name="Heiman D."/>
            <person name="Howarth C."/>
            <person name="Mehta T."/>
            <person name="Neiman D."/>
            <person name="Pearson M."/>
            <person name="Roberts A."/>
            <person name="Saif S."/>
            <person name="Shea T."/>
            <person name="Shenoy N."/>
            <person name="Sisk P."/>
            <person name="Stolte C."/>
            <person name="Sykes S."/>
            <person name="White J."/>
            <person name="Yandava C."/>
            <person name="Haas B."/>
            <person name="Nusbaum C."/>
            <person name="Birren B."/>
        </authorList>
    </citation>
    <scope>NUCLEOTIDE SEQUENCE [LARGE SCALE GENOMIC DNA]</scope>
    <source>
        <strain evidence="1">ATCC 50818</strain>
    </source>
</reference>
<dbReference type="AlphaFoldDB" id="F2U851"/>
<proteinExistence type="predicted"/>
<name>F2U851_SALR5</name>
<dbReference type="EMBL" id="GL832964">
    <property type="protein sequence ID" value="EGD72956.1"/>
    <property type="molecule type" value="Genomic_DNA"/>
</dbReference>
<dbReference type="Proteomes" id="UP000007799">
    <property type="component" value="Unassembled WGS sequence"/>
</dbReference>
<dbReference type="GeneID" id="16075359"/>
<accession>F2U851</accession>
<dbReference type="KEGG" id="sre:PTSG_04687"/>
<dbReference type="RefSeq" id="XP_004994778.1">
    <property type="nucleotide sequence ID" value="XM_004994721.1"/>
</dbReference>
<gene>
    <name evidence="1" type="ORF">PTSG_04687</name>
</gene>
<dbReference type="InParanoid" id="F2U851"/>
<dbReference type="STRING" id="946362.F2U851"/>
<keyword evidence="2" id="KW-1185">Reference proteome</keyword>
<organism evidence="2">
    <name type="scientific">Salpingoeca rosetta (strain ATCC 50818 / BSB-021)</name>
    <dbReference type="NCBI Taxonomy" id="946362"/>
    <lineage>
        <taxon>Eukaryota</taxon>
        <taxon>Choanoflagellata</taxon>
        <taxon>Craspedida</taxon>
        <taxon>Salpingoecidae</taxon>
        <taxon>Salpingoeca</taxon>
    </lineage>
</organism>
<evidence type="ECO:0000313" key="2">
    <source>
        <dbReference type="Proteomes" id="UP000007799"/>
    </source>
</evidence>
<sequence length="936" mass="105492">MLTLYAKYLEVMHHVFLGADVDIPRRVLKPGNPDQPPAPLRVRRSMGSRQLSFSTDADCSENGIASGNSTSGVRDACKVTFTHILEQLNPKRDSTNSKGIPWHKSTHGTEALAQTLDLLNHLLRVAPTADSSRGKTPRRYQLGRSFRRMTRSHRRANAIAMEHSGAIDVDDLESVLAHVLRVIEPFLPGKKTVTGDEEAVGQCLLSALKIVELVIEEAANTRLMALMQDFYCSEHPEEYPHRSKQRKQTEFKQLRVALEEGKLSESDALEYVVELRGNFSWLTPEWKPRDSNASRSIVDFLMGMATFDNARVKAIAPRLVHRLFYMNADLLADARAACFATDEGTRELHQQLISIVPQLRHLAAGLLTGDQANMYTTHVADLIDECYEGNDTDEHDTEERPVRHDRQKLVVNAGVPDILFDVLDKLMFYNMDVMLGNVKTRGEVNPGDDEQHWEDAMAFALTEAFSYFPRLCFTVRNDHLIKLVPILRRKKCKVPHLLSLLSAVTKEEVQGVPLERNQAMIMQFLTKSRAELLEPINTLYGKGDTPSKQDDVSDPSAAQADIEMYKSKLLHLLADCASGKNGLAENKCREFFSADDIIRDLEDNAVPLNIKTAGFRFMLWVNLATEKANEDVRNFLGRLWRCVVKMAEKLQADQRLMSKLHTFLHETYVPFVEQLLIRSDSTGKATQGQVTPNIAARLDAMAKQEPKPEAITAITRADWAVLIRMLTMLSALKNGGAHVSDDYKQDGARAHKSLDKAFNAFSQQLHRLLNKDTESGGMRVVETRCLACGKEKETRSEIELPLPKTQEFEDEVNLFAENLAAATDEHQDWVKHLIDSLEAEPARDKAVQWQFSDRRRQMTTNCRTMRVIRGILQKHAESSPHADSSDSSSFESLQNRLSPAIVSIVKLFRTESLELFREGIATLTPLLRNGNKLVQV</sequence>
<protein>
    <submittedName>
        <fullName evidence="1">Uncharacterized protein</fullName>
    </submittedName>
</protein>